<feature type="compositionally biased region" description="Polar residues" evidence="1">
    <location>
        <begin position="251"/>
        <end position="261"/>
    </location>
</feature>
<sequence>MSDSEPSPRSSPVAAPSGTALAAALRNAAEQIFNAGDLSGLTLKRVRSAAEKQLKLPEGFFREQEWKNRSKEIIEAEAEALFAANEKGNDNLPSPPAKKPKVPEQDKTRPKKPAKANSAKRGTKRRSPDAEPKAKKRQRKNIVSSSDLGKLPTSGSDGEAPKKKILIGKLKKQREKDGGGSNIKRRRPITDEEVEGDEKDAPRKGVYGRSQAKANPRSRNDAKAAKTSSTAEPDEKGTSNSFNEDGGLSVASPTQGGNSQLDGDVGDVSESEMSIVLDEPAPKPKRKKRPSDTTTSETKSSKTKPPATSPKDDGTPEAEIKQLQSRLLKCGIRKVWSRELAPHSTPKSKIAHLKQMLKDIGMEGRFSAEKARRIKEDRELKAELKAVQDWDRRWGESAIEEDEDAGPKPRRRLAKGLKELDFLGSDGEETE</sequence>
<evidence type="ECO:0008006" key="4">
    <source>
        <dbReference type="Google" id="ProtNLM"/>
    </source>
</evidence>
<evidence type="ECO:0000313" key="2">
    <source>
        <dbReference type="EMBL" id="KAH0558871.1"/>
    </source>
</evidence>
<dbReference type="AlphaFoldDB" id="A0A9P8RP03"/>
<feature type="region of interest" description="Disordered" evidence="1">
    <location>
        <begin position="82"/>
        <end position="324"/>
    </location>
</feature>
<dbReference type="InterPro" id="IPR037647">
    <property type="entry name" value="HIRIP3"/>
</dbReference>
<protein>
    <recommendedName>
        <fullName evidence="4">Transcriptional regulator</fullName>
    </recommendedName>
</protein>
<feature type="region of interest" description="Disordered" evidence="1">
    <location>
        <begin position="393"/>
        <end position="417"/>
    </location>
</feature>
<dbReference type="PANTHER" id="PTHR15410">
    <property type="entry name" value="HIRA-INTERACTING PROTEIN 3"/>
    <property type="match status" value="1"/>
</dbReference>
<dbReference type="EMBL" id="JAGHQM010000715">
    <property type="protein sequence ID" value="KAH0558871.1"/>
    <property type="molecule type" value="Genomic_DNA"/>
</dbReference>
<keyword evidence="3" id="KW-1185">Reference proteome</keyword>
<evidence type="ECO:0000313" key="3">
    <source>
        <dbReference type="Proteomes" id="UP000750711"/>
    </source>
</evidence>
<dbReference type="PANTHER" id="PTHR15410:SF2">
    <property type="entry name" value="HIRA-INTERACTING PROTEIN 3"/>
    <property type="match status" value="1"/>
</dbReference>
<evidence type="ECO:0000256" key="1">
    <source>
        <dbReference type="SAM" id="MobiDB-lite"/>
    </source>
</evidence>
<gene>
    <name evidence="2" type="ORF">GP486_004496</name>
</gene>
<feature type="compositionally biased region" description="Basic and acidic residues" evidence="1">
    <location>
        <begin position="310"/>
        <end position="320"/>
    </location>
</feature>
<proteinExistence type="predicted"/>
<organism evidence="2 3">
    <name type="scientific">Trichoglossum hirsutum</name>
    <dbReference type="NCBI Taxonomy" id="265104"/>
    <lineage>
        <taxon>Eukaryota</taxon>
        <taxon>Fungi</taxon>
        <taxon>Dikarya</taxon>
        <taxon>Ascomycota</taxon>
        <taxon>Pezizomycotina</taxon>
        <taxon>Geoglossomycetes</taxon>
        <taxon>Geoglossales</taxon>
        <taxon>Geoglossaceae</taxon>
        <taxon>Trichoglossum</taxon>
    </lineage>
</organism>
<dbReference type="GO" id="GO:0005634">
    <property type="term" value="C:nucleus"/>
    <property type="evidence" value="ECO:0007669"/>
    <property type="project" value="TreeGrafter"/>
</dbReference>
<dbReference type="Proteomes" id="UP000750711">
    <property type="component" value="Unassembled WGS sequence"/>
</dbReference>
<feature type="compositionally biased region" description="Basic residues" evidence="1">
    <location>
        <begin position="163"/>
        <end position="173"/>
    </location>
</feature>
<comment type="caution">
    <text evidence="2">The sequence shown here is derived from an EMBL/GenBank/DDBJ whole genome shotgun (WGS) entry which is preliminary data.</text>
</comment>
<reference evidence="2" key="1">
    <citation type="submission" date="2021-03" db="EMBL/GenBank/DDBJ databases">
        <title>Comparative genomics and phylogenomic investigation of the class Geoglossomycetes provide insights into ecological specialization and systematics.</title>
        <authorList>
            <person name="Melie T."/>
            <person name="Pirro S."/>
            <person name="Miller A.N."/>
            <person name="Quandt A."/>
        </authorList>
    </citation>
    <scope>NUCLEOTIDE SEQUENCE</scope>
    <source>
        <strain evidence="2">CAQ_001_2017</strain>
    </source>
</reference>
<name>A0A9P8RP03_9PEZI</name>
<accession>A0A9P8RP03</accession>
<feature type="compositionally biased region" description="Low complexity" evidence="1">
    <location>
        <begin position="292"/>
        <end position="306"/>
    </location>
</feature>